<keyword evidence="4" id="KW-0378">Hydrolase</keyword>
<feature type="region of interest" description="Disordered" evidence="11">
    <location>
        <begin position="216"/>
        <end position="263"/>
    </location>
</feature>
<organism evidence="15 16">
    <name type="scientific">Purpureocillium lilacinum</name>
    <name type="common">Paecilomyces lilacinus</name>
    <dbReference type="NCBI Taxonomy" id="33203"/>
    <lineage>
        <taxon>Eukaryota</taxon>
        <taxon>Fungi</taxon>
        <taxon>Dikarya</taxon>
        <taxon>Ascomycota</taxon>
        <taxon>Pezizomycotina</taxon>
        <taxon>Sordariomycetes</taxon>
        <taxon>Hypocreomycetidae</taxon>
        <taxon>Hypocreales</taxon>
        <taxon>Ophiocordycipitaceae</taxon>
        <taxon>Purpureocillium</taxon>
    </lineage>
</organism>
<dbReference type="InterPro" id="IPR041447">
    <property type="entry name" value="Mannosidase_ig"/>
</dbReference>
<dbReference type="InterPro" id="IPR036156">
    <property type="entry name" value="Beta-gal/glucu_dom_sf"/>
</dbReference>
<dbReference type="InterPro" id="IPR050887">
    <property type="entry name" value="Beta-mannosidase_GH2"/>
</dbReference>
<dbReference type="InterPro" id="IPR005225">
    <property type="entry name" value="Small_GTP-bd"/>
</dbReference>
<dbReference type="Gene3D" id="2.60.40.10">
    <property type="entry name" value="Immunoglobulins"/>
    <property type="match status" value="2"/>
</dbReference>
<dbReference type="SUPFAM" id="SSF49785">
    <property type="entry name" value="Galactose-binding domain-like"/>
    <property type="match status" value="1"/>
</dbReference>
<dbReference type="FunFam" id="2.60.40.10:FF:001725">
    <property type="entry name" value="Exo-beta-D-glucosaminidase"/>
    <property type="match status" value="1"/>
</dbReference>
<dbReference type="InterPro" id="IPR008979">
    <property type="entry name" value="Galactose-bd-like_sf"/>
</dbReference>
<evidence type="ECO:0000256" key="7">
    <source>
        <dbReference type="ARBA" id="ARBA00023326"/>
    </source>
</evidence>
<dbReference type="FunFam" id="2.60.120.260:FF:000118">
    <property type="entry name" value="Beta-mannosidase B"/>
    <property type="match status" value="1"/>
</dbReference>
<dbReference type="GO" id="GO:0005576">
    <property type="term" value="C:extracellular region"/>
    <property type="evidence" value="ECO:0007669"/>
    <property type="project" value="UniProtKB-SubCell"/>
</dbReference>
<keyword evidence="6" id="KW-0326">Glycosidase</keyword>
<name>A0A2U3EE76_PURLI</name>
<dbReference type="InterPro" id="IPR006102">
    <property type="entry name" value="Ig-like_GH2"/>
</dbReference>
<dbReference type="SMART" id="SM00175">
    <property type="entry name" value="RAB"/>
    <property type="match status" value="1"/>
</dbReference>
<evidence type="ECO:0000259" key="12">
    <source>
        <dbReference type="Pfam" id="PF00703"/>
    </source>
</evidence>
<dbReference type="Pfam" id="PF17786">
    <property type="entry name" value="Mannosidase_ig"/>
    <property type="match status" value="1"/>
</dbReference>
<keyword evidence="5" id="KW-0119">Carbohydrate metabolism</keyword>
<evidence type="ECO:0000256" key="5">
    <source>
        <dbReference type="ARBA" id="ARBA00023277"/>
    </source>
</evidence>
<dbReference type="GO" id="GO:0003924">
    <property type="term" value="F:GTPase activity"/>
    <property type="evidence" value="ECO:0007669"/>
    <property type="project" value="InterPro"/>
</dbReference>
<feature type="domain" description="Beta-mannosidase-like galactose-binding" evidence="14">
    <location>
        <begin position="570"/>
        <end position="744"/>
    </location>
</feature>
<evidence type="ECO:0000256" key="11">
    <source>
        <dbReference type="SAM" id="MobiDB-lite"/>
    </source>
</evidence>
<reference evidence="15 16" key="1">
    <citation type="journal article" date="2016" name="Front. Microbiol.">
        <title>Genome and transcriptome sequences reveal the specific parasitism of the nematophagous Purpureocillium lilacinum 36-1.</title>
        <authorList>
            <person name="Xie J."/>
            <person name="Li S."/>
            <person name="Mo C."/>
            <person name="Xiao X."/>
            <person name="Peng D."/>
            <person name="Wang G."/>
            <person name="Xiao Y."/>
        </authorList>
    </citation>
    <scope>NUCLEOTIDE SEQUENCE [LARGE SCALE GENOMIC DNA]</scope>
    <source>
        <strain evidence="15 16">36-1</strain>
    </source>
</reference>
<dbReference type="Pfam" id="PF22666">
    <property type="entry name" value="Glyco_hydro_2_N2"/>
    <property type="match status" value="1"/>
</dbReference>
<dbReference type="Pfam" id="PF00703">
    <property type="entry name" value="Glyco_hydro_2"/>
    <property type="match status" value="1"/>
</dbReference>
<comment type="pathway">
    <text evidence="2">Glycan metabolism; N-glycan degradation.</text>
</comment>
<protein>
    <recommendedName>
        <fullName evidence="9">Beta-mannosidase B</fullName>
        <ecNumber evidence="3">3.2.1.25</ecNumber>
    </recommendedName>
    <alternativeName>
        <fullName evidence="10">Mannanase B</fullName>
    </alternativeName>
</protein>
<evidence type="ECO:0000259" key="13">
    <source>
        <dbReference type="Pfam" id="PF17786"/>
    </source>
</evidence>
<dbReference type="GO" id="GO:0005525">
    <property type="term" value="F:GTP binding"/>
    <property type="evidence" value="ECO:0007669"/>
    <property type="project" value="InterPro"/>
</dbReference>
<comment type="caution">
    <text evidence="15">The sequence shown here is derived from an EMBL/GenBank/DDBJ whole genome shotgun (WGS) entry which is preliminary data.</text>
</comment>
<dbReference type="InterPro" id="IPR054593">
    <property type="entry name" value="Beta-mannosidase-like_N2"/>
</dbReference>
<evidence type="ECO:0000256" key="2">
    <source>
        <dbReference type="ARBA" id="ARBA00004740"/>
    </source>
</evidence>
<dbReference type="PROSITE" id="PS51421">
    <property type="entry name" value="RAS"/>
    <property type="match status" value="1"/>
</dbReference>
<dbReference type="Gene3D" id="3.40.50.300">
    <property type="entry name" value="P-loop containing nucleotide triphosphate hydrolases"/>
    <property type="match status" value="1"/>
</dbReference>
<evidence type="ECO:0000256" key="1">
    <source>
        <dbReference type="ARBA" id="ARBA00000829"/>
    </source>
</evidence>
<feature type="compositionally biased region" description="Basic residues" evidence="11">
    <location>
        <begin position="457"/>
        <end position="467"/>
    </location>
</feature>
<dbReference type="SUPFAM" id="SSF52540">
    <property type="entry name" value="P-loop containing nucleoside triphosphate hydrolases"/>
    <property type="match status" value="1"/>
</dbReference>
<evidence type="ECO:0000256" key="3">
    <source>
        <dbReference type="ARBA" id="ARBA00012754"/>
    </source>
</evidence>
<evidence type="ECO:0000256" key="8">
    <source>
        <dbReference type="ARBA" id="ARBA00038429"/>
    </source>
</evidence>
<proteinExistence type="inferred from homology"/>
<dbReference type="SMART" id="SM00174">
    <property type="entry name" value="RHO"/>
    <property type="match status" value="1"/>
</dbReference>
<dbReference type="InterPro" id="IPR001806">
    <property type="entry name" value="Small_GTPase"/>
</dbReference>
<dbReference type="PANTHER" id="PTHR43730:SF1">
    <property type="entry name" value="BETA-MANNOSIDASE"/>
    <property type="match status" value="1"/>
</dbReference>
<dbReference type="FunFam" id="3.20.20.80:FF:000050">
    <property type="entry name" value="Beta-mannosidase B"/>
    <property type="match status" value="1"/>
</dbReference>
<dbReference type="PRINTS" id="PR00449">
    <property type="entry name" value="RASTRNSFRMNG"/>
</dbReference>
<dbReference type="SMART" id="SM00173">
    <property type="entry name" value="RAS"/>
    <property type="match status" value="1"/>
</dbReference>
<feature type="compositionally biased region" description="Low complexity" evidence="11">
    <location>
        <begin position="216"/>
        <end position="229"/>
    </location>
</feature>
<dbReference type="Gene3D" id="2.60.120.260">
    <property type="entry name" value="Galactose-binding domain-like"/>
    <property type="match status" value="1"/>
</dbReference>
<dbReference type="EC" id="3.2.1.25" evidence="3"/>
<feature type="compositionally biased region" description="Basic and acidic residues" evidence="11">
    <location>
        <begin position="365"/>
        <end position="375"/>
    </location>
</feature>
<comment type="similarity">
    <text evidence="8">Belongs to the glycosyl hydrolase 2 family. Beta-mannosidase B subfamily.</text>
</comment>
<gene>
    <name evidence="15" type="ORF">PCL_09833</name>
</gene>
<dbReference type="CDD" id="cd00154">
    <property type="entry name" value="Rab"/>
    <property type="match status" value="1"/>
</dbReference>
<dbReference type="EMBL" id="LCWV01000005">
    <property type="protein sequence ID" value="PWI72818.1"/>
    <property type="molecule type" value="Genomic_DNA"/>
</dbReference>
<dbReference type="GO" id="GO:0004567">
    <property type="term" value="F:beta-mannosidase activity"/>
    <property type="evidence" value="ECO:0007669"/>
    <property type="project" value="UniProtKB-EC"/>
</dbReference>
<dbReference type="NCBIfam" id="TIGR00231">
    <property type="entry name" value="small_GTP"/>
    <property type="match status" value="1"/>
</dbReference>
<dbReference type="InterPro" id="IPR013783">
    <property type="entry name" value="Ig-like_fold"/>
</dbReference>
<evidence type="ECO:0000259" key="14">
    <source>
        <dbReference type="Pfam" id="PF22666"/>
    </source>
</evidence>
<evidence type="ECO:0000313" key="15">
    <source>
        <dbReference type="EMBL" id="PWI72818.1"/>
    </source>
</evidence>
<dbReference type="SUPFAM" id="SSF49303">
    <property type="entry name" value="beta-Galactosidase/glucuronidase domain"/>
    <property type="match status" value="2"/>
</dbReference>
<evidence type="ECO:0000256" key="4">
    <source>
        <dbReference type="ARBA" id="ARBA00022801"/>
    </source>
</evidence>
<feature type="domain" description="Glycoside hydrolase family 2 immunoglobulin-like beta-sandwich" evidence="12">
    <location>
        <begin position="754"/>
        <end position="855"/>
    </location>
</feature>
<dbReference type="InterPro" id="IPR017853">
    <property type="entry name" value="GH"/>
</dbReference>
<feature type="region of interest" description="Disordered" evidence="11">
    <location>
        <begin position="529"/>
        <end position="549"/>
    </location>
</feature>
<evidence type="ECO:0000256" key="6">
    <source>
        <dbReference type="ARBA" id="ARBA00023295"/>
    </source>
</evidence>
<dbReference type="Pfam" id="PF00071">
    <property type="entry name" value="Ras"/>
    <property type="match status" value="1"/>
</dbReference>
<dbReference type="GO" id="GO:0000272">
    <property type="term" value="P:polysaccharide catabolic process"/>
    <property type="evidence" value="ECO:0007669"/>
    <property type="project" value="UniProtKB-KW"/>
</dbReference>
<dbReference type="GO" id="GO:0006516">
    <property type="term" value="P:glycoprotein catabolic process"/>
    <property type="evidence" value="ECO:0007669"/>
    <property type="project" value="TreeGrafter"/>
</dbReference>
<evidence type="ECO:0000313" key="16">
    <source>
        <dbReference type="Proteomes" id="UP000245956"/>
    </source>
</evidence>
<dbReference type="SUPFAM" id="SSF51445">
    <property type="entry name" value="(Trans)glycosidases"/>
    <property type="match status" value="1"/>
</dbReference>
<keyword evidence="7" id="KW-0624">Polysaccharide degradation</keyword>
<feature type="region of interest" description="Disordered" evidence="11">
    <location>
        <begin position="324"/>
        <end position="471"/>
    </location>
</feature>
<dbReference type="InterPro" id="IPR027417">
    <property type="entry name" value="P-loop_NTPase"/>
</dbReference>
<accession>A0A2U3EE76</accession>
<dbReference type="PROSITE" id="PS51419">
    <property type="entry name" value="RAB"/>
    <property type="match status" value="1"/>
</dbReference>
<comment type="catalytic activity">
    <reaction evidence="1">
        <text>Hydrolysis of terminal, non-reducing beta-D-mannose residues in beta-D-mannosides.</text>
        <dbReference type="EC" id="3.2.1.25"/>
    </reaction>
</comment>
<sequence>MTRPRRSSAASQESTGTARDQELGSMYDYLAKIILLGPSGTGKSVGLCGSELSRAPPTITTDTSFSCRSCLLHRFVKNEWRVLSSQTIGVEFASKIIKVGTGARRKRIKLQLWDTAGTERFRSVSRSYYRGAAGAILVYDITSHASFRALQPFLNDARALASPNLSVMLVGNKLDLASDTLVDTSLAPATPSSVGSTSTITAGPMASSVSLSTLNTVSTSAGPSTSTPSGRDRGSSIGAGTQQRATIAPEGREITSADASRWASQAGIPVVTEASALNGEGVDEIFGRLARMILTKIELGDIDPDDPMSGIQYGDAGGYTASDGGSIKSSMTGGTMDDGAGLGLGQAGLRRRRKGKNKNQNWGLRESRAARRDDGEGAPPTRDPSATPGGVGVHCESPLSWRLSQLEPTCPGSPGTSPQRARRGAAELHVTVPVEAPPSPTVGRHQGDATASDVRGVRRSGSTRRHHESPFAPARIPESCVLSLGLRAILGREFYLVTRAIWYMYGRARSFSLLSRLVSSSTLCSSPSHPKSFPGAPHLPRLPTSSSPVVAASTQTPATMRSVIPINQNWHFKQADKPDDAYLPVAQFPTNVHLDLLHHKLIPDPFPGKNELDVQWVGETVWVYRTAFATPEKLHGAAKAVLAFDGLDTFATVKLNGKTILETDNMFIPERVDVMQHLVDGGKDNELVIEFDAAYFRGWKLVDEHPEHRWGCWNGDNSRLPVRKAQYHWGWDWGPVLMTCGPWRPISLEIYESRLTDLYVDVDVDSSLKSAKVVAHASTEGKAASVRFDISLGDKSVASETVDVADPDAVATFKVQNPELWYPIHYGQQPLYTIKATLLDGHAEADSVAKRIGLRRAELVQRPLDGQPGTSFFFRINNVPVFCGGSDWIPADNFLPRITPERYRDWVRLVAEGNQFMIRVWGGGIYEDQAFYDACDEMGILVWQDFMFGCGNYPAYPEILESIDREARVNVKLLRHHPCLVIWAGNNEDYQFAEQEGLKYDPSDMNPDNWLKTDFPARYIYEKLLPDVCKDLIPDTYYHPGSPWGGNHTTDPTAGDIHQWNVWHGSQEKYQNFDKLVGRFVSEFGMEAFPSIKTIDEGFLAGGKSDPDRYPQSSTVDFHNKAAGHERRLALYLVENMRYAPDPIEHFVYCTQLMQAECLSSAYRLWKREWRGPGKEYCGGALVWQTNDCWPVTSWSICDYYLRPKHAYHTVKREMAPLSIGMTRREHTRDTGAAHSRVSVEREVRIEIWGSNLSLDDLTADCVVKAWDVETGEETFSKTVSAAQLLPANQSTEVAALPVPVGDASRKGLEDRTVVAAYLYRDGEQLARYVNWPEPLKYLHLQKPRQLRVALSDDGRSVRISAEVPVKGLAVECDDDGVRFEDNLVDVVPGETVSIGVSGASRETVFTTQYLGMMS</sequence>
<evidence type="ECO:0000256" key="10">
    <source>
        <dbReference type="ARBA" id="ARBA00041614"/>
    </source>
</evidence>
<dbReference type="Proteomes" id="UP000245956">
    <property type="component" value="Unassembled WGS sequence"/>
</dbReference>
<dbReference type="Gene3D" id="3.20.20.80">
    <property type="entry name" value="Glycosidases"/>
    <property type="match status" value="1"/>
</dbReference>
<evidence type="ECO:0000256" key="9">
    <source>
        <dbReference type="ARBA" id="ARBA00041069"/>
    </source>
</evidence>
<dbReference type="PANTHER" id="PTHR43730">
    <property type="entry name" value="BETA-MANNOSIDASE"/>
    <property type="match status" value="1"/>
</dbReference>
<feature type="domain" description="Mannosidase Ig/CBM-like" evidence="13">
    <location>
        <begin position="1246"/>
        <end position="1338"/>
    </location>
</feature>